<keyword evidence="12" id="KW-0238">DNA-binding</keyword>
<feature type="compositionally biased region" description="Basic and acidic residues" evidence="23">
    <location>
        <begin position="958"/>
        <end position="974"/>
    </location>
</feature>
<evidence type="ECO:0000313" key="27">
    <source>
        <dbReference type="Proteomes" id="UP000494165"/>
    </source>
</evidence>
<evidence type="ECO:0000256" key="7">
    <source>
        <dbReference type="ARBA" id="ARBA00022763"/>
    </source>
</evidence>
<dbReference type="Pfam" id="PF00271">
    <property type="entry name" value="Helicase_C"/>
    <property type="match status" value="1"/>
</dbReference>
<evidence type="ECO:0000256" key="9">
    <source>
        <dbReference type="ARBA" id="ARBA00022801"/>
    </source>
</evidence>
<evidence type="ECO:0000256" key="14">
    <source>
        <dbReference type="ARBA" id="ARBA00023242"/>
    </source>
</evidence>
<evidence type="ECO:0000256" key="17">
    <source>
        <dbReference type="ARBA" id="ARBA00024776"/>
    </source>
</evidence>
<evidence type="ECO:0000256" key="18">
    <source>
        <dbReference type="ARBA" id="ARBA00029956"/>
    </source>
</evidence>
<evidence type="ECO:0000256" key="11">
    <source>
        <dbReference type="ARBA" id="ARBA00022840"/>
    </source>
</evidence>
<feature type="domain" description="Helicase C-terminal" evidence="25">
    <location>
        <begin position="721"/>
        <end position="880"/>
    </location>
</feature>
<evidence type="ECO:0000256" key="16">
    <source>
        <dbReference type="ARBA" id="ARBA00023306"/>
    </source>
</evidence>
<comment type="function">
    <text evidence="17">Involved in mitotic DNA repair and meiotic recombination. Functions in the recombinational DNA repair pathway. Essential for interhomolog gene conversion (GC), but may have a less important role in intersister GC than spn-A/Rad51. In the presence of DNA, spn-A/Rad51 enhances the ATPase activity of okr/Rad54.</text>
</comment>
<dbReference type="GO" id="GO:0005634">
    <property type="term" value="C:nucleus"/>
    <property type="evidence" value="ECO:0007669"/>
    <property type="project" value="UniProtKB-SubCell"/>
</dbReference>
<keyword evidence="8" id="KW-0498">Mitosis</keyword>
<dbReference type="GO" id="GO:0016787">
    <property type="term" value="F:hydrolase activity"/>
    <property type="evidence" value="ECO:0007669"/>
    <property type="project" value="UniProtKB-KW"/>
</dbReference>
<keyword evidence="7" id="KW-0227">DNA damage</keyword>
<feature type="coiled-coil region" evidence="22">
    <location>
        <begin position="124"/>
        <end position="151"/>
    </location>
</feature>
<keyword evidence="5" id="KW-0132">Cell division</keyword>
<dbReference type="CDD" id="cd22254">
    <property type="entry name" value="CSB_WHD"/>
    <property type="match status" value="1"/>
</dbReference>
<dbReference type="GO" id="GO:0006283">
    <property type="term" value="P:transcription-coupled nucleotide-excision repair"/>
    <property type="evidence" value="ECO:0007669"/>
    <property type="project" value="TreeGrafter"/>
</dbReference>
<dbReference type="InterPro" id="IPR058951">
    <property type="entry name" value="WHD_Rad26_CSB-like"/>
</dbReference>
<feature type="domain" description="Helicase ATP-binding" evidence="24">
    <location>
        <begin position="402"/>
        <end position="576"/>
    </location>
</feature>
<protein>
    <recommendedName>
        <fullName evidence="19">DNA excision repair protein ERCC-6</fullName>
    </recommendedName>
    <alternativeName>
        <fullName evidence="20">ATP-dependent helicase ERCC6</fullName>
    </alternativeName>
    <alternativeName>
        <fullName evidence="21">Cockayne syndrome protein CSB</fullName>
    </alternativeName>
    <alternativeName>
        <fullName evidence="4">DNA repair and recombination protein RAD54-like</fullName>
    </alternativeName>
    <alternativeName>
        <fullName evidence="18">Protein okra</fullName>
    </alternativeName>
</protein>
<dbReference type="CDD" id="cd18000">
    <property type="entry name" value="DEXHc_ERCC6"/>
    <property type="match status" value="1"/>
</dbReference>
<feature type="region of interest" description="Disordered" evidence="23">
    <location>
        <begin position="946"/>
        <end position="983"/>
    </location>
</feature>
<comment type="subcellular location">
    <subcellularLocation>
        <location evidence="1">Nucleus</location>
    </subcellularLocation>
</comment>
<dbReference type="CDD" id="cd18793">
    <property type="entry name" value="SF2_C_SNF"/>
    <property type="match status" value="1"/>
</dbReference>
<dbReference type="InterPro" id="IPR049730">
    <property type="entry name" value="SNF2/RAD54-like_C"/>
</dbReference>
<keyword evidence="13" id="KW-0234">DNA repair</keyword>
<name>A0A8S1BWP1_9INSE</name>
<dbReference type="EMBL" id="CADEPI010000005">
    <property type="protein sequence ID" value="CAB3361138.1"/>
    <property type="molecule type" value="Genomic_DNA"/>
</dbReference>
<evidence type="ECO:0000256" key="15">
    <source>
        <dbReference type="ARBA" id="ARBA00023254"/>
    </source>
</evidence>
<evidence type="ECO:0000256" key="20">
    <source>
        <dbReference type="ARBA" id="ARBA00076356"/>
    </source>
</evidence>
<evidence type="ECO:0000256" key="22">
    <source>
        <dbReference type="SAM" id="Coils"/>
    </source>
</evidence>
<dbReference type="SMART" id="SM00487">
    <property type="entry name" value="DEXDc"/>
    <property type="match status" value="1"/>
</dbReference>
<evidence type="ECO:0000256" key="10">
    <source>
        <dbReference type="ARBA" id="ARBA00022806"/>
    </source>
</evidence>
<keyword evidence="27" id="KW-1185">Reference proteome</keyword>
<organism evidence="26 27">
    <name type="scientific">Cloeon dipterum</name>
    <dbReference type="NCBI Taxonomy" id="197152"/>
    <lineage>
        <taxon>Eukaryota</taxon>
        <taxon>Metazoa</taxon>
        <taxon>Ecdysozoa</taxon>
        <taxon>Arthropoda</taxon>
        <taxon>Hexapoda</taxon>
        <taxon>Insecta</taxon>
        <taxon>Pterygota</taxon>
        <taxon>Palaeoptera</taxon>
        <taxon>Ephemeroptera</taxon>
        <taxon>Pisciforma</taxon>
        <taxon>Baetidae</taxon>
        <taxon>Cloeon</taxon>
    </lineage>
</organism>
<feature type="compositionally biased region" description="Basic and acidic residues" evidence="23">
    <location>
        <begin position="262"/>
        <end position="273"/>
    </location>
</feature>
<evidence type="ECO:0000256" key="3">
    <source>
        <dbReference type="ARBA" id="ARBA00011467"/>
    </source>
</evidence>
<evidence type="ECO:0000256" key="12">
    <source>
        <dbReference type="ARBA" id="ARBA00023125"/>
    </source>
</evidence>
<comment type="subunit">
    <text evidence="3">Interacts (via N-terminus) with spn-A/Rad51.</text>
</comment>
<dbReference type="PROSITE" id="PS51194">
    <property type="entry name" value="HELICASE_CTER"/>
    <property type="match status" value="1"/>
</dbReference>
<dbReference type="GO" id="GO:0008094">
    <property type="term" value="F:ATP-dependent activity, acting on DNA"/>
    <property type="evidence" value="ECO:0007669"/>
    <property type="project" value="TreeGrafter"/>
</dbReference>
<dbReference type="InterPro" id="IPR050496">
    <property type="entry name" value="SNF2_RAD54_helicase_repair"/>
</dbReference>
<evidence type="ECO:0000256" key="5">
    <source>
        <dbReference type="ARBA" id="ARBA00022618"/>
    </source>
</evidence>
<proteinExistence type="inferred from homology"/>
<evidence type="ECO:0000256" key="23">
    <source>
        <dbReference type="SAM" id="MobiDB-lite"/>
    </source>
</evidence>
<reference evidence="26 27" key="1">
    <citation type="submission" date="2020-04" db="EMBL/GenBank/DDBJ databases">
        <authorList>
            <person name="Alioto T."/>
            <person name="Alioto T."/>
            <person name="Gomez Garrido J."/>
        </authorList>
    </citation>
    <scope>NUCLEOTIDE SEQUENCE [LARGE SCALE GENOMIC DNA]</scope>
</reference>
<keyword evidence="6" id="KW-0547">Nucleotide-binding</keyword>
<dbReference type="GO" id="GO:0005524">
    <property type="term" value="F:ATP binding"/>
    <property type="evidence" value="ECO:0007669"/>
    <property type="project" value="UniProtKB-KW"/>
</dbReference>
<feature type="compositionally biased region" description="Acidic residues" evidence="23">
    <location>
        <begin position="318"/>
        <end position="329"/>
    </location>
</feature>
<dbReference type="Pfam" id="PF00176">
    <property type="entry name" value="SNF2-rel_dom"/>
    <property type="match status" value="1"/>
</dbReference>
<feature type="region of interest" description="Disordered" evidence="23">
    <location>
        <begin position="216"/>
        <end position="348"/>
    </location>
</feature>
<evidence type="ECO:0000256" key="21">
    <source>
        <dbReference type="ARBA" id="ARBA00079118"/>
    </source>
</evidence>
<evidence type="ECO:0000259" key="25">
    <source>
        <dbReference type="PROSITE" id="PS51194"/>
    </source>
</evidence>
<keyword evidence="11" id="KW-0067">ATP-binding</keyword>
<dbReference type="InterPro" id="IPR014001">
    <property type="entry name" value="Helicase_ATP-bd"/>
</dbReference>
<dbReference type="PANTHER" id="PTHR45629">
    <property type="entry name" value="SNF2/RAD54 FAMILY MEMBER"/>
    <property type="match status" value="1"/>
</dbReference>
<keyword evidence="22" id="KW-0175">Coiled coil</keyword>
<dbReference type="GO" id="GO:0051301">
    <property type="term" value="P:cell division"/>
    <property type="evidence" value="ECO:0007669"/>
    <property type="project" value="UniProtKB-KW"/>
</dbReference>
<dbReference type="InterPro" id="IPR000330">
    <property type="entry name" value="SNF2_N"/>
</dbReference>
<dbReference type="Gene3D" id="3.40.50.300">
    <property type="entry name" value="P-loop containing nucleotide triphosphate hydrolases"/>
    <property type="match status" value="1"/>
</dbReference>
<keyword evidence="14" id="KW-0539">Nucleus</keyword>
<feature type="compositionally biased region" description="Basic residues" evidence="23">
    <location>
        <begin position="1103"/>
        <end position="1113"/>
    </location>
</feature>
<dbReference type="GO" id="GO:0004386">
    <property type="term" value="F:helicase activity"/>
    <property type="evidence" value="ECO:0007669"/>
    <property type="project" value="UniProtKB-KW"/>
</dbReference>
<dbReference type="InterPro" id="IPR027417">
    <property type="entry name" value="P-loop_NTPase"/>
</dbReference>
<evidence type="ECO:0000256" key="1">
    <source>
        <dbReference type="ARBA" id="ARBA00004123"/>
    </source>
</evidence>
<dbReference type="GO" id="GO:0051321">
    <property type="term" value="P:meiotic cell cycle"/>
    <property type="evidence" value="ECO:0007669"/>
    <property type="project" value="UniProtKB-KW"/>
</dbReference>
<keyword evidence="16" id="KW-0131">Cell cycle</keyword>
<dbReference type="FunFam" id="3.40.50.10810:FF:000042">
    <property type="entry name" value="SNF2 family helicase-like protein"/>
    <property type="match status" value="1"/>
</dbReference>
<dbReference type="OrthoDB" id="413460at2759"/>
<evidence type="ECO:0000256" key="2">
    <source>
        <dbReference type="ARBA" id="ARBA00007025"/>
    </source>
</evidence>
<evidence type="ECO:0000259" key="24">
    <source>
        <dbReference type="PROSITE" id="PS51192"/>
    </source>
</evidence>
<dbReference type="Pfam" id="PF25875">
    <property type="entry name" value="WHD_Rad26_CSB"/>
    <property type="match status" value="1"/>
</dbReference>
<keyword evidence="9" id="KW-0378">Hydrolase</keyword>
<dbReference type="Proteomes" id="UP000494165">
    <property type="component" value="Unassembled WGS sequence"/>
</dbReference>
<keyword evidence="10" id="KW-0347">Helicase</keyword>
<dbReference type="PANTHER" id="PTHR45629:SF7">
    <property type="entry name" value="DNA EXCISION REPAIR PROTEIN ERCC-6-RELATED"/>
    <property type="match status" value="1"/>
</dbReference>
<dbReference type="SUPFAM" id="SSF52540">
    <property type="entry name" value="P-loop containing nucleoside triphosphate hydrolases"/>
    <property type="match status" value="2"/>
</dbReference>
<dbReference type="InterPro" id="IPR001650">
    <property type="entry name" value="Helicase_C-like"/>
</dbReference>
<dbReference type="PROSITE" id="PS51192">
    <property type="entry name" value="HELICASE_ATP_BIND_1"/>
    <property type="match status" value="1"/>
</dbReference>
<evidence type="ECO:0000256" key="8">
    <source>
        <dbReference type="ARBA" id="ARBA00022776"/>
    </source>
</evidence>
<comment type="caution">
    <text evidence="26">The sequence shown here is derived from an EMBL/GenBank/DDBJ whole genome shotgun (WGS) entry which is preliminary data.</text>
</comment>
<dbReference type="FunFam" id="3.40.50.300:FF:000863">
    <property type="entry name" value="DNA excision repair protein ERCC-6"/>
    <property type="match status" value="1"/>
</dbReference>
<evidence type="ECO:0000313" key="26">
    <source>
        <dbReference type="EMBL" id="CAB3361138.1"/>
    </source>
</evidence>
<sequence length="1284" mass="145901">MDMDSAASLTEVADGARAAQTHRLGQHEKFAIDRTLIEEISQEDQDEEIQNLGISVYRQEALEQGILQQVDKALERQEKEQEEQKLDTEIGCIATEIRLAEEQFCKDDSLLRVLLDSGALRTQMTSIRKEQEAKKKTLNELKERHKTLLQQKYSLYDYSEPKAEETPEEIKEETAEEKMVRLGEMTPFGTMLSSEMSGLQKYFQNQSKVGLQYKGKKTKLGHASGKVEKSKSSPLKRSVLMPNKRKKKLKLGSKTSKSAMSKRSDSGKVESENHSIWLDEQEDPDFVPSSGGDDFDPYAEMGKKKSNKRQNELRQVSEESEFNTDDSEWENTSNRRASKKRRKDQTIDDGSLEDYEARIEEWKAQGGVEDEETHQLDGYLQVPMSIWSRLYKYQQVGVQWMWELYQNGMGGVLGDEMGLGKTIQVIAFLAALKVSRIKSRHTNFRGLGPTILVCPTTVMHQWVNEMHAWWPPLRVAILHESGSSSQPKSKLVKEMSENGGIIVTSYQGLVNLQETFLRHSWHLLILDEGHKIRNPDAQATLAAKRIATPHRLALTGSPMQNNLKELWSLFDFVYPSKLGTLPDFLANFSVPITQGGYANASEVQVATAFQCALTLKETIKPFLLRRMKADVKNHIMLPPKNEQVLFCKLTEEQRSLYQQYVNSSLVSNILSGRLKIFVGLINLRKICNHPDLFGNCSKLDDNSLPKEEQYGHWERSGKMIVVQQLLKMWHKQGHRVLLFTQGRQMMCILEKLLIQQSYRYLKLDGTTAIASRQPLIAEFNNNPAHFVFLLTTRVGGLGVNLTGANRVIIFDPDWNPATDTQARERAWRIGQKSQVTVYRLITSGTIEEKIYHRQVFKQFLTNKVLKNPKQRRFFKSNDLFELFTLNEGKENSTETAAIFAGTGSEVAVPRKRDLNRTKTETVQPDVRFSKDKVAKMRELAQRLSKQIAAKAQPPDTSVEVKTEPKEEINNEPAKKEKRSKHKKIGAKFEGERIANLVRQGDFAELVSDQQGIEEEQRPEHQDDYVLRKLFKKSGLQTALKHDQIMDGGGSDYALVEREARHVAEEAIARLKESQQRCFSASAGVPTWTGSHGHLRSPHEANKKKSKSKNKRKPSAALGKAPVEEDEAISINPSEPVSAEDLLSIWQKRNRLIQPPSPQNTGIPQVVEDMDDPEVMLAEEPLFAPDIVRMRSAEDSGRRESRTHVTEEESELLDDIRCFLAFGGSIDGQATTDELLQRFQKASSSAIRAELSPLFKFMLKSIATFHRDPNGNGVWRLKPEFRNAP</sequence>
<gene>
    <name evidence="26" type="ORF">CLODIP_2_CD11344</name>
</gene>
<comment type="similarity">
    <text evidence="2">Belongs to the SNF2/RAD54 helicase family.</text>
</comment>
<keyword evidence="15" id="KW-0469">Meiosis</keyword>
<evidence type="ECO:0000256" key="4">
    <source>
        <dbReference type="ARBA" id="ARBA00015341"/>
    </source>
</evidence>
<dbReference type="SMART" id="SM00490">
    <property type="entry name" value="HELICc"/>
    <property type="match status" value="1"/>
</dbReference>
<evidence type="ECO:0000256" key="6">
    <source>
        <dbReference type="ARBA" id="ARBA00022741"/>
    </source>
</evidence>
<evidence type="ECO:0000256" key="13">
    <source>
        <dbReference type="ARBA" id="ARBA00023204"/>
    </source>
</evidence>
<accession>A0A8S1BWP1</accession>
<feature type="region of interest" description="Disordered" evidence="23">
    <location>
        <begin position="1082"/>
        <end position="1124"/>
    </location>
</feature>
<dbReference type="InterPro" id="IPR038718">
    <property type="entry name" value="SNF2-like_sf"/>
</dbReference>
<evidence type="ECO:0000256" key="19">
    <source>
        <dbReference type="ARBA" id="ARBA00071998"/>
    </source>
</evidence>
<dbReference type="Gene3D" id="3.40.50.10810">
    <property type="entry name" value="Tandem AAA-ATPase domain"/>
    <property type="match status" value="1"/>
</dbReference>